<evidence type="ECO:0000313" key="3">
    <source>
        <dbReference type="Proteomes" id="UP001310386"/>
    </source>
</evidence>
<dbReference type="PANTHER" id="PTHR42760">
    <property type="entry name" value="SHORT-CHAIN DEHYDROGENASES/REDUCTASES FAMILY MEMBER"/>
    <property type="match status" value="1"/>
</dbReference>
<dbReference type="Gene3D" id="3.40.50.720">
    <property type="entry name" value="NAD(P)-binding Rossmann-like Domain"/>
    <property type="match status" value="1"/>
</dbReference>
<dbReference type="PRINTS" id="PR00081">
    <property type="entry name" value="GDHRDH"/>
</dbReference>
<organism evidence="2 3">
    <name type="scientific">Ferviditalea candida</name>
    <dbReference type="NCBI Taxonomy" id="3108399"/>
    <lineage>
        <taxon>Bacteria</taxon>
        <taxon>Bacillati</taxon>
        <taxon>Bacillota</taxon>
        <taxon>Bacilli</taxon>
        <taxon>Bacillales</taxon>
        <taxon>Paenibacillaceae</taxon>
        <taxon>Ferviditalea</taxon>
    </lineage>
</organism>
<dbReference type="InterPro" id="IPR036291">
    <property type="entry name" value="NAD(P)-bd_dom_sf"/>
</dbReference>
<evidence type="ECO:0000313" key="2">
    <source>
        <dbReference type="EMBL" id="MEB3102225.1"/>
    </source>
</evidence>
<sequence>MELHKLFDLTGKNAIITGGAGYLGKSISESLSEAGANVFVASRDLEKCTAWASQLSGKTRNYAEGRRLDISDELSIQSCFEDIYARFGTIDILVNNSSFSSPGKVEELTEKAWNDGIDGTLNGVFRCTKYALSYMMAQRKGVILNVASMYGVVSPNPEIYGTTGFDNPANYGAGKAGIIQFTKYVACHYGRFGIRCNAISPGPFPQEDVQKNPWFMEQLSRKTPLGRIGRPDELKGAVVFLSSEASSYITGQNICADGGWTAW</sequence>
<dbReference type="EMBL" id="JAYJLD010000014">
    <property type="protein sequence ID" value="MEB3102225.1"/>
    <property type="molecule type" value="Genomic_DNA"/>
</dbReference>
<protein>
    <submittedName>
        <fullName evidence="2">SDR family oxidoreductase</fullName>
    </submittedName>
</protein>
<proteinExistence type="inferred from homology"/>
<gene>
    <name evidence="2" type="ORF">VF724_11180</name>
</gene>
<dbReference type="Proteomes" id="UP001310386">
    <property type="component" value="Unassembled WGS sequence"/>
</dbReference>
<dbReference type="SUPFAM" id="SSF51735">
    <property type="entry name" value="NAD(P)-binding Rossmann-fold domains"/>
    <property type="match status" value="1"/>
</dbReference>
<evidence type="ECO:0000256" key="1">
    <source>
        <dbReference type="ARBA" id="ARBA00006484"/>
    </source>
</evidence>
<accession>A0ABU5ZM95</accession>
<dbReference type="PRINTS" id="PR00080">
    <property type="entry name" value="SDRFAMILY"/>
</dbReference>
<dbReference type="PANTHER" id="PTHR42760:SF40">
    <property type="entry name" value="3-OXOACYL-[ACYL-CARRIER-PROTEIN] REDUCTASE, CHLOROPLASTIC"/>
    <property type="match status" value="1"/>
</dbReference>
<comment type="similarity">
    <text evidence="1">Belongs to the short-chain dehydrogenases/reductases (SDR) family.</text>
</comment>
<reference evidence="2" key="1">
    <citation type="submission" date="2023-12" db="EMBL/GenBank/DDBJ databases">
        <title>Fervidustalea candida gen. nov., sp. nov., a novel member of the family Paenibacillaceae isolated from a geothermal area.</title>
        <authorList>
            <person name="Li W.-J."/>
            <person name="Jiao J.-Y."/>
            <person name="Chen Y."/>
        </authorList>
    </citation>
    <scope>NUCLEOTIDE SEQUENCE</scope>
    <source>
        <strain evidence="2">SYSU GA230002</strain>
    </source>
</reference>
<comment type="caution">
    <text evidence="2">The sequence shown here is derived from an EMBL/GenBank/DDBJ whole genome shotgun (WGS) entry which is preliminary data.</text>
</comment>
<keyword evidence="3" id="KW-1185">Reference proteome</keyword>
<dbReference type="RefSeq" id="WP_371754339.1">
    <property type="nucleotide sequence ID" value="NZ_JAYJLD010000014.1"/>
</dbReference>
<dbReference type="Pfam" id="PF13561">
    <property type="entry name" value="adh_short_C2"/>
    <property type="match status" value="1"/>
</dbReference>
<dbReference type="InterPro" id="IPR002347">
    <property type="entry name" value="SDR_fam"/>
</dbReference>
<name>A0ABU5ZM95_9BACL</name>